<protein>
    <submittedName>
        <fullName evidence="2">(spotted green pufferfish) hypothetical protein</fullName>
    </submittedName>
</protein>
<reference evidence="2" key="1">
    <citation type="journal article" date="2004" name="Nature">
        <title>Genome duplication in the teleost fish Tetraodon nigroviridis reveals the early vertebrate proto-karyotype.</title>
        <authorList>
            <person name="Jaillon O."/>
            <person name="Aury J.-M."/>
            <person name="Brunet F."/>
            <person name="Petit J.-L."/>
            <person name="Stange-Thomann N."/>
            <person name="Mauceli E."/>
            <person name="Bouneau L."/>
            <person name="Fischer C."/>
            <person name="Ozouf-Costaz C."/>
            <person name="Bernot A."/>
            <person name="Nicaud S."/>
            <person name="Jaffe D."/>
            <person name="Fisher S."/>
            <person name="Lutfalla G."/>
            <person name="Dossat C."/>
            <person name="Segurens B."/>
            <person name="Dasilva C."/>
            <person name="Salanoubat M."/>
            <person name="Levy M."/>
            <person name="Boudet N."/>
            <person name="Castellano S."/>
            <person name="Anthouard V."/>
            <person name="Jubin C."/>
            <person name="Castelli V."/>
            <person name="Katinka M."/>
            <person name="Vacherie B."/>
            <person name="Biemont C."/>
            <person name="Skalli Z."/>
            <person name="Cattolico L."/>
            <person name="Poulain J."/>
            <person name="De Berardinis V."/>
            <person name="Cruaud C."/>
            <person name="Duprat S."/>
            <person name="Brottier P."/>
            <person name="Coutanceau J.-P."/>
            <person name="Gouzy J."/>
            <person name="Parra G."/>
            <person name="Lardier G."/>
            <person name="Chapple C."/>
            <person name="McKernan K.J."/>
            <person name="McEwan P."/>
            <person name="Bosak S."/>
            <person name="Kellis M."/>
            <person name="Volff J.-N."/>
            <person name="Guigo R."/>
            <person name="Zody M.C."/>
            <person name="Mesirov J."/>
            <person name="Lindblad-Toh K."/>
            <person name="Birren B."/>
            <person name="Nusbaum C."/>
            <person name="Kahn D."/>
            <person name="Robinson-Rechavi M."/>
            <person name="Laudet V."/>
            <person name="Schachter V."/>
            <person name="Quetier F."/>
            <person name="Saurin W."/>
            <person name="Scarpelli C."/>
            <person name="Wincker P."/>
            <person name="Lander E.S."/>
            <person name="Weissenbach J."/>
            <person name="Roest Crollius H."/>
        </authorList>
    </citation>
    <scope>NUCLEOTIDE SEQUENCE [LARGE SCALE GENOMIC DNA]</scope>
</reference>
<name>Q4RHZ2_TETNG</name>
<feature type="region of interest" description="Disordered" evidence="1">
    <location>
        <begin position="166"/>
        <end position="298"/>
    </location>
</feature>
<evidence type="ECO:0000256" key="1">
    <source>
        <dbReference type="SAM" id="MobiDB-lite"/>
    </source>
</evidence>
<dbReference type="AlphaFoldDB" id="Q4RHZ2"/>
<dbReference type="Pfam" id="PF15093">
    <property type="entry name" value="SPMIP4-like"/>
    <property type="match status" value="1"/>
</dbReference>
<feature type="compositionally biased region" description="Polar residues" evidence="1">
    <location>
        <begin position="174"/>
        <end position="195"/>
    </location>
</feature>
<feature type="compositionally biased region" description="Polar residues" evidence="1">
    <location>
        <begin position="225"/>
        <end position="235"/>
    </location>
</feature>
<dbReference type="OrthoDB" id="10040207at2759"/>
<feature type="compositionally biased region" description="Polar residues" evidence="1">
    <location>
        <begin position="205"/>
        <end position="216"/>
    </location>
</feature>
<accession>Q4RHZ2</accession>
<organism evidence="2">
    <name type="scientific">Tetraodon nigroviridis</name>
    <name type="common">Spotted green pufferfish</name>
    <name type="synonym">Chelonodon nigroviridis</name>
    <dbReference type="NCBI Taxonomy" id="99883"/>
    <lineage>
        <taxon>Eukaryota</taxon>
        <taxon>Metazoa</taxon>
        <taxon>Chordata</taxon>
        <taxon>Craniata</taxon>
        <taxon>Vertebrata</taxon>
        <taxon>Euteleostomi</taxon>
        <taxon>Actinopterygii</taxon>
        <taxon>Neopterygii</taxon>
        <taxon>Teleostei</taxon>
        <taxon>Neoteleostei</taxon>
        <taxon>Acanthomorphata</taxon>
        <taxon>Eupercaria</taxon>
        <taxon>Tetraodontiformes</taxon>
        <taxon>Tetradontoidea</taxon>
        <taxon>Tetraodontidae</taxon>
        <taxon>Tetraodon</taxon>
    </lineage>
</organism>
<proteinExistence type="predicted"/>
<dbReference type="InterPro" id="IPR027886">
    <property type="entry name" value="SPMIP4"/>
</dbReference>
<gene>
    <name evidence="2" type="ORF">GSTENG00034111001</name>
</gene>
<evidence type="ECO:0000313" key="2">
    <source>
        <dbReference type="EMBL" id="CAG11990.1"/>
    </source>
</evidence>
<dbReference type="GO" id="GO:0005813">
    <property type="term" value="C:centrosome"/>
    <property type="evidence" value="ECO:0007669"/>
    <property type="project" value="TreeGrafter"/>
</dbReference>
<comment type="caution">
    <text evidence="2">The sequence shown here is derived from an EMBL/GenBank/DDBJ whole genome shotgun (WGS) entry which is preliminary data.</text>
</comment>
<dbReference type="EMBL" id="CAAE01015044">
    <property type="protein sequence ID" value="CAG11990.1"/>
    <property type="molecule type" value="Genomic_DNA"/>
</dbReference>
<sequence length="398" mass="43104">MTVLKKTKGSSCRHEILELPMKTRKSAGIGLGEYGQKQVSHSAPPTAFPNPKLARSLPERTSNMLKNLEKSHWITSYQLQYTGFGPANPLKMDDFSEKVIDHARMNSHSALLVKPTVDMLFESTSTVSTVNREFLSLQRETSNPAFLSPKLGKECKDGQIRAESSALGRPGHLQPNQGPAPFTSSQTNLQVSAQRNELPDLNVKVRSQSQSSSGLTGASGPGGSLETSPRQNTVSFAGESRRRQNLRVRFDEIPTQMSQGSKEGNFPRFSGTAQPLEEPEVQPCRETRPTETNAPLRTAENRGPDLLLAHASVESHNGRTKQDKAPHPGALPRLPVPPGRREAGALALLQLQDSFSKSAAHRSFTSSITGAAVSPSDSVATGRKHTFLGLTATICADK</sequence>
<dbReference type="KEGG" id="tng:GSTEN00034111G001"/>
<dbReference type="PANTHER" id="PTHR31393:SF2">
    <property type="entry name" value="CHROMOSOME 7 OPEN READING FRAME 31"/>
    <property type="match status" value="1"/>
</dbReference>
<reference evidence="2" key="2">
    <citation type="submission" date="2004-02" db="EMBL/GenBank/DDBJ databases">
        <authorList>
            <consortium name="Genoscope"/>
            <consortium name="Whitehead Institute Centre for Genome Research"/>
        </authorList>
    </citation>
    <scope>NUCLEOTIDE SEQUENCE</scope>
</reference>
<dbReference type="PANTHER" id="PTHR31393">
    <property type="entry name" value="C5ORF31"/>
    <property type="match status" value="1"/>
</dbReference>